<dbReference type="CDD" id="cd07067">
    <property type="entry name" value="HP_PGM_like"/>
    <property type="match status" value="1"/>
</dbReference>
<dbReference type="Pfam" id="PF00300">
    <property type="entry name" value="His_Phos_1"/>
    <property type="match status" value="1"/>
</dbReference>
<sequence>MVTLVRHGETVWNRELRLQGSQDIPLSEVGLAQAEAVAVHLREEPFHVVYSSHLSRAHKTAERVAEAAGVEHRVLEGLMERSYGELEGWTRDEILAKYPDFWGPGKKYSVPGLESFEELAARASKAVHEIVEQHPGRNVLVVSHGGTINAFLHSISGGEYGAGVNKLGNTSVSRVVRNEDGSWSVLEVGRVDHLGDA</sequence>
<dbReference type="Gene3D" id="3.40.50.1240">
    <property type="entry name" value="Phosphoglycerate mutase-like"/>
    <property type="match status" value="1"/>
</dbReference>
<feature type="binding site" evidence="3">
    <location>
        <begin position="6"/>
        <end position="13"/>
    </location>
    <ligand>
        <name>substrate</name>
    </ligand>
</feature>
<dbReference type="GO" id="GO:0045820">
    <property type="term" value="P:negative regulation of glycolytic process"/>
    <property type="evidence" value="ECO:0007669"/>
    <property type="project" value="TreeGrafter"/>
</dbReference>
<dbReference type="PROSITE" id="PS00175">
    <property type="entry name" value="PG_MUTASE"/>
    <property type="match status" value="1"/>
</dbReference>
<gene>
    <name evidence="4" type="ORF">EL26_13835</name>
</gene>
<feature type="binding site" evidence="3">
    <location>
        <begin position="80"/>
        <end position="83"/>
    </location>
    <ligand>
        <name>substrate</name>
    </ligand>
</feature>
<dbReference type="SUPFAM" id="SSF53254">
    <property type="entry name" value="Phosphoglycerate mutase-like"/>
    <property type="match status" value="1"/>
</dbReference>
<accession>A0A074LS90</accession>
<keyword evidence="1" id="KW-0378">Hydrolase</keyword>
<name>A0A074LS90_9BACL</name>
<dbReference type="SMART" id="SM00855">
    <property type="entry name" value="PGAM"/>
    <property type="match status" value="1"/>
</dbReference>
<comment type="caution">
    <text evidence="4">The sequence shown here is derived from an EMBL/GenBank/DDBJ whole genome shotgun (WGS) entry which is preliminary data.</text>
</comment>
<dbReference type="eggNOG" id="COG0406">
    <property type="taxonomic scope" value="Bacteria"/>
</dbReference>
<dbReference type="InterPro" id="IPR029033">
    <property type="entry name" value="His_PPase_superfam"/>
</dbReference>
<dbReference type="AlphaFoldDB" id="A0A074LS90"/>
<organism evidence="4 5">
    <name type="scientific">Tumebacillus flagellatus</name>
    <dbReference type="NCBI Taxonomy" id="1157490"/>
    <lineage>
        <taxon>Bacteria</taxon>
        <taxon>Bacillati</taxon>
        <taxon>Bacillota</taxon>
        <taxon>Bacilli</taxon>
        <taxon>Bacillales</taxon>
        <taxon>Alicyclobacillaceae</taxon>
        <taxon>Tumebacillus</taxon>
    </lineage>
</organism>
<evidence type="ECO:0000256" key="3">
    <source>
        <dbReference type="PIRSR" id="PIRSR613078-2"/>
    </source>
</evidence>
<dbReference type="STRING" id="1157490.EL26_13835"/>
<dbReference type="GO" id="GO:0004331">
    <property type="term" value="F:fructose-2,6-bisphosphate 2-phosphatase activity"/>
    <property type="evidence" value="ECO:0007669"/>
    <property type="project" value="TreeGrafter"/>
</dbReference>
<dbReference type="InterPro" id="IPR001345">
    <property type="entry name" value="PG/BPGM_mutase_AS"/>
</dbReference>
<dbReference type="PANTHER" id="PTHR46517">
    <property type="entry name" value="FRUCTOSE-2,6-BISPHOSPHATASE TIGAR"/>
    <property type="match status" value="1"/>
</dbReference>
<keyword evidence="5" id="KW-1185">Reference proteome</keyword>
<protein>
    <recommendedName>
        <fullName evidence="6">Phosphoglycerate mutase</fullName>
    </recommendedName>
</protein>
<proteinExistence type="predicted"/>
<dbReference type="EMBL" id="JMIR01000019">
    <property type="protein sequence ID" value="KEO82643.1"/>
    <property type="molecule type" value="Genomic_DNA"/>
</dbReference>
<feature type="binding site" evidence="3">
    <location>
        <position position="56"/>
    </location>
    <ligand>
        <name>substrate</name>
    </ligand>
</feature>
<dbReference type="PANTHER" id="PTHR46517:SF1">
    <property type="entry name" value="FRUCTOSE-2,6-BISPHOSPHATASE TIGAR"/>
    <property type="match status" value="1"/>
</dbReference>
<dbReference type="InterPro" id="IPR013078">
    <property type="entry name" value="His_Pase_superF_clade-1"/>
</dbReference>
<dbReference type="Proteomes" id="UP000027931">
    <property type="component" value="Unassembled WGS sequence"/>
</dbReference>
<evidence type="ECO:0000256" key="2">
    <source>
        <dbReference type="PIRSR" id="PIRSR613078-1"/>
    </source>
</evidence>
<dbReference type="GO" id="GO:0043456">
    <property type="term" value="P:regulation of pentose-phosphate shunt"/>
    <property type="evidence" value="ECO:0007669"/>
    <property type="project" value="TreeGrafter"/>
</dbReference>
<evidence type="ECO:0008006" key="6">
    <source>
        <dbReference type="Google" id="ProtNLM"/>
    </source>
</evidence>
<feature type="active site" description="Tele-phosphohistidine intermediate" evidence="2">
    <location>
        <position position="7"/>
    </location>
</feature>
<dbReference type="GO" id="GO:0005829">
    <property type="term" value="C:cytosol"/>
    <property type="evidence" value="ECO:0007669"/>
    <property type="project" value="TreeGrafter"/>
</dbReference>
<feature type="active site" description="Proton donor/acceptor" evidence="2">
    <location>
        <position position="80"/>
    </location>
</feature>
<evidence type="ECO:0000313" key="5">
    <source>
        <dbReference type="Proteomes" id="UP000027931"/>
    </source>
</evidence>
<evidence type="ECO:0000313" key="4">
    <source>
        <dbReference type="EMBL" id="KEO82643.1"/>
    </source>
</evidence>
<reference evidence="4 5" key="1">
    <citation type="journal article" date="2013" name="Int. J. Syst. Evol. Microbiol.">
        <title>Tumebacillus flagellatus sp. nov., an alpha-amylase/pullulanase-producing bacterium isolated from cassava wastewater.</title>
        <authorList>
            <person name="Wang Q."/>
            <person name="Xie N."/>
            <person name="Qin Y."/>
            <person name="Shen N."/>
            <person name="Zhu J."/>
            <person name="Mi H."/>
            <person name="Huang R."/>
        </authorList>
    </citation>
    <scope>NUCLEOTIDE SEQUENCE [LARGE SCALE GENOMIC DNA]</scope>
    <source>
        <strain evidence="4 5">GST4</strain>
    </source>
</reference>
<evidence type="ECO:0000256" key="1">
    <source>
        <dbReference type="ARBA" id="ARBA00022801"/>
    </source>
</evidence>
<dbReference type="InterPro" id="IPR051695">
    <property type="entry name" value="Phosphoglycerate_Mutase"/>
</dbReference>